<organism evidence="2 3">
    <name type="scientific">Exophiala mesophila</name>
    <name type="common">Black yeast-like fungus</name>
    <dbReference type="NCBI Taxonomy" id="212818"/>
    <lineage>
        <taxon>Eukaryota</taxon>
        <taxon>Fungi</taxon>
        <taxon>Dikarya</taxon>
        <taxon>Ascomycota</taxon>
        <taxon>Pezizomycotina</taxon>
        <taxon>Eurotiomycetes</taxon>
        <taxon>Chaetothyriomycetidae</taxon>
        <taxon>Chaetothyriales</taxon>
        <taxon>Herpotrichiellaceae</taxon>
        <taxon>Exophiala</taxon>
    </lineage>
</organism>
<keyword evidence="1" id="KW-0472">Membrane</keyword>
<sequence length="112" mass="12940">MAIKIPSKMPPWLLKTWFKIKDSRRRWFLAILCNPTLVLHTINLVLSLLHPHIILGPGFATWVQPHLDVHTNDDSCKVFVIFMVALQMTIFVPITRPRQRPDDSCDSLSIVQ</sequence>
<dbReference type="OrthoDB" id="4160565at2759"/>
<keyword evidence="1" id="KW-0812">Transmembrane</keyword>
<name>A0A438NJB2_EXOME</name>
<evidence type="ECO:0008006" key="4">
    <source>
        <dbReference type="Google" id="ProtNLM"/>
    </source>
</evidence>
<evidence type="ECO:0000256" key="1">
    <source>
        <dbReference type="SAM" id="Phobius"/>
    </source>
</evidence>
<evidence type="ECO:0000313" key="2">
    <source>
        <dbReference type="EMBL" id="RVX75826.1"/>
    </source>
</evidence>
<feature type="transmembrane region" description="Helical" evidence="1">
    <location>
        <begin position="27"/>
        <end position="49"/>
    </location>
</feature>
<accession>A0A438NJB2</accession>
<dbReference type="Proteomes" id="UP000288859">
    <property type="component" value="Unassembled WGS sequence"/>
</dbReference>
<feature type="transmembrane region" description="Helical" evidence="1">
    <location>
        <begin position="78"/>
        <end position="94"/>
    </location>
</feature>
<keyword evidence="1" id="KW-1133">Transmembrane helix</keyword>
<proteinExistence type="predicted"/>
<dbReference type="EMBL" id="NAJM01000001">
    <property type="protein sequence ID" value="RVX75826.1"/>
    <property type="molecule type" value="Genomic_DNA"/>
</dbReference>
<reference evidence="2 3" key="1">
    <citation type="submission" date="2017-03" db="EMBL/GenBank/DDBJ databases">
        <title>Genomes of endolithic fungi from Antarctica.</title>
        <authorList>
            <person name="Coleine C."/>
            <person name="Masonjones S."/>
            <person name="Stajich J.E."/>
        </authorList>
    </citation>
    <scope>NUCLEOTIDE SEQUENCE [LARGE SCALE GENOMIC DNA]</scope>
    <source>
        <strain evidence="2 3">CCFEE 6314</strain>
    </source>
</reference>
<protein>
    <recommendedName>
        <fullName evidence="4">Transmembrane protein</fullName>
    </recommendedName>
</protein>
<gene>
    <name evidence="2" type="ORF">B0A52_00183</name>
</gene>
<comment type="caution">
    <text evidence="2">The sequence shown here is derived from an EMBL/GenBank/DDBJ whole genome shotgun (WGS) entry which is preliminary data.</text>
</comment>
<dbReference type="AlphaFoldDB" id="A0A438NJB2"/>
<evidence type="ECO:0000313" key="3">
    <source>
        <dbReference type="Proteomes" id="UP000288859"/>
    </source>
</evidence>